<evidence type="ECO:0000313" key="3">
    <source>
        <dbReference type="EMBL" id="EHR51802.1"/>
    </source>
</evidence>
<evidence type="ECO:0000313" key="4">
    <source>
        <dbReference type="Proteomes" id="UP000004926"/>
    </source>
</evidence>
<dbReference type="Pfam" id="PF08241">
    <property type="entry name" value="Methyltransf_11"/>
    <property type="match status" value="1"/>
</dbReference>
<dbReference type="HOGENOM" id="CLU_061914_0_0_11"/>
<dbReference type="Proteomes" id="UP000004926">
    <property type="component" value="Chromosome"/>
</dbReference>
<dbReference type="InterPro" id="IPR013216">
    <property type="entry name" value="Methyltransf_11"/>
</dbReference>
<accession>H5WYT0</accession>
<dbReference type="PANTHER" id="PTHR44068">
    <property type="entry name" value="ZGC:194242"/>
    <property type="match status" value="1"/>
</dbReference>
<protein>
    <submittedName>
        <fullName evidence="3">Methylase involved in ubiquinone/menaquinone biosynthesis</fullName>
    </submittedName>
</protein>
<reference evidence="3 4" key="1">
    <citation type="journal article" date="2012" name="Stand. Genomic Sci.">
        <title>Genome sequence of the ocean sediment bacterium Saccharomonospora marina type strain (XMU15(T)).</title>
        <authorList>
            <person name="Klenk H.P."/>
            <person name="Lu M."/>
            <person name="Lucas S."/>
            <person name="Lapidus A."/>
            <person name="Copeland A."/>
            <person name="Pitluck S."/>
            <person name="Goodwin L.A."/>
            <person name="Han C."/>
            <person name="Tapia R."/>
            <person name="Brambilla E.M."/>
            <person name="Potter G."/>
            <person name="Land M."/>
            <person name="Ivanova N."/>
            <person name="Rohde M."/>
            <person name="Goker M."/>
            <person name="Detter J.C."/>
            <person name="Li W.J."/>
            <person name="Kyrpides N.C."/>
            <person name="Woyke T."/>
        </authorList>
    </citation>
    <scope>NUCLEOTIDE SEQUENCE [LARGE SCALE GENOMIC DNA]</scope>
    <source>
        <strain evidence="3 4">XMU15</strain>
    </source>
</reference>
<dbReference type="InterPro" id="IPR050447">
    <property type="entry name" value="Erg6_SMT_methyltransf"/>
</dbReference>
<evidence type="ECO:0000259" key="2">
    <source>
        <dbReference type="Pfam" id="PF08241"/>
    </source>
</evidence>
<keyword evidence="3" id="KW-0489">Methyltransferase</keyword>
<dbReference type="GO" id="GO:0032259">
    <property type="term" value="P:methylation"/>
    <property type="evidence" value="ECO:0007669"/>
    <property type="project" value="UniProtKB-KW"/>
</dbReference>
<gene>
    <name evidence="3" type="ORF">SacmaDRAFT_3588</name>
</gene>
<dbReference type="GO" id="GO:0008757">
    <property type="term" value="F:S-adenosylmethionine-dependent methyltransferase activity"/>
    <property type="evidence" value="ECO:0007669"/>
    <property type="project" value="InterPro"/>
</dbReference>
<feature type="domain" description="Methyltransferase type 11" evidence="2">
    <location>
        <begin position="57"/>
        <end position="151"/>
    </location>
</feature>
<keyword evidence="3" id="KW-0830">Ubiquinone</keyword>
<dbReference type="SUPFAM" id="SSF53335">
    <property type="entry name" value="S-adenosyl-L-methionine-dependent methyltransferases"/>
    <property type="match status" value="1"/>
</dbReference>
<sequence length="249" mass="27743">MTDSVQAERLKRAVAEFWEADACGERYGDDQERIRYQLEPEVPTFANFPSGRGRDVLEIGVGMGADLLSWAKAGARVTGVDLTERAVEFTGQRLRSAGLSGEVRVADAEALPFPDASFDIVWSWGVLHHTPRSRTALREAARVLRPGGRYAVMVYHRRSWLALAAWVRFGLLRARPAMSLREAVSHIESPGTQAFTAKEIHQTVGDLLADLRVRPVLTHWDRRVAPGISQLLGDRAGWFLLVEGWKSIT</sequence>
<name>H5WYT0_9PSEU</name>
<dbReference type="STRING" id="882083.SacmaDRAFT_3588"/>
<dbReference type="RefSeq" id="WP_009155184.1">
    <property type="nucleotide sequence ID" value="NZ_CM001439.1"/>
</dbReference>
<keyword evidence="1" id="KW-0808">Transferase</keyword>
<dbReference type="PANTHER" id="PTHR44068:SF11">
    <property type="entry name" value="GERANYL DIPHOSPHATE 2-C-METHYLTRANSFERASE"/>
    <property type="match status" value="1"/>
</dbReference>
<dbReference type="EMBL" id="CM001439">
    <property type="protein sequence ID" value="EHR51802.1"/>
    <property type="molecule type" value="Genomic_DNA"/>
</dbReference>
<dbReference type="AlphaFoldDB" id="H5WYT0"/>
<dbReference type="Gene3D" id="3.40.50.150">
    <property type="entry name" value="Vaccinia Virus protein VP39"/>
    <property type="match status" value="1"/>
</dbReference>
<evidence type="ECO:0000256" key="1">
    <source>
        <dbReference type="ARBA" id="ARBA00022679"/>
    </source>
</evidence>
<organism evidence="3 4">
    <name type="scientific">Saccharomonospora marina XMU15</name>
    <dbReference type="NCBI Taxonomy" id="882083"/>
    <lineage>
        <taxon>Bacteria</taxon>
        <taxon>Bacillati</taxon>
        <taxon>Actinomycetota</taxon>
        <taxon>Actinomycetes</taxon>
        <taxon>Pseudonocardiales</taxon>
        <taxon>Pseudonocardiaceae</taxon>
        <taxon>Saccharomonospora</taxon>
    </lineage>
</organism>
<dbReference type="eggNOG" id="COG2226">
    <property type="taxonomic scope" value="Bacteria"/>
</dbReference>
<dbReference type="CDD" id="cd02440">
    <property type="entry name" value="AdoMet_MTases"/>
    <property type="match status" value="1"/>
</dbReference>
<keyword evidence="4" id="KW-1185">Reference proteome</keyword>
<proteinExistence type="predicted"/>
<dbReference type="InterPro" id="IPR029063">
    <property type="entry name" value="SAM-dependent_MTases_sf"/>
</dbReference>